<evidence type="ECO:0000256" key="2">
    <source>
        <dbReference type="ARBA" id="ARBA00010663"/>
    </source>
</evidence>
<evidence type="ECO:0000256" key="10">
    <source>
        <dbReference type="SAM" id="Phobius"/>
    </source>
</evidence>
<dbReference type="PROSITE" id="PS50262">
    <property type="entry name" value="G_PROTEIN_RECEP_F1_2"/>
    <property type="match status" value="1"/>
</dbReference>
<organism evidence="12 13">
    <name type="scientific">Orchesella cincta</name>
    <name type="common">Springtail</name>
    <name type="synonym">Podura cincta</name>
    <dbReference type="NCBI Taxonomy" id="48709"/>
    <lineage>
        <taxon>Eukaryota</taxon>
        <taxon>Metazoa</taxon>
        <taxon>Ecdysozoa</taxon>
        <taxon>Arthropoda</taxon>
        <taxon>Hexapoda</taxon>
        <taxon>Collembola</taxon>
        <taxon>Entomobryomorpha</taxon>
        <taxon>Entomobryoidea</taxon>
        <taxon>Orchesellidae</taxon>
        <taxon>Orchesellinae</taxon>
        <taxon>Orchesella</taxon>
    </lineage>
</organism>
<keyword evidence="9" id="KW-0716">Sensory transduction</keyword>
<dbReference type="GO" id="GO:0016020">
    <property type="term" value="C:membrane"/>
    <property type="evidence" value="ECO:0007669"/>
    <property type="project" value="UniProtKB-SubCell"/>
</dbReference>
<dbReference type="EMBL" id="LJIJ01000391">
    <property type="protein sequence ID" value="ODM98000.1"/>
    <property type="molecule type" value="Genomic_DNA"/>
</dbReference>
<gene>
    <name evidence="12" type="ORF">Ocin01_08695</name>
</gene>
<dbReference type="InterPro" id="IPR017452">
    <property type="entry name" value="GPCR_Rhodpsn_7TM"/>
</dbReference>
<keyword evidence="3 10" id="KW-0812">Transmembrane</keyword>
<accession>A0A1D2MYB8</accession>
<proteinExistence type="inferred from homology"/>
<reference evidence="12 13" key="1">
    <citation type="journal article" date="2016" name="Genome Biol. Evol.">
        <title>Gene Family Evolution Reflects Adaptation to Soil Environmental Stressors in the Genome of the Collembolan Orchesella cincta.</title>
        <authorList>
            <person name="Faddeeva-Vakhrusheva A."/>
            <person name="Derks M.F."/>
            <person name="Anvar S.Y."/>
            <person name="Agamennone V."/>
            <person name="Suring W."/>
            <person name="Smit S."/>
            <person name="van Straalen N.M."/>
            <person name="Roelofs D."/>
        </authorList>
    </citation>
    <scope>NUCLEOTIDE SEQUENCE [LARGE SCALE GENOMIC DNA]</scope>
    <source>
        <tissue evidence="12">Mixed pool</tissue>
    </source>
</reference>
<dbReference type="Gene3D" id="1.20.1070.10">
    <property type="entry name" value="Rhodopsin 7-helix transmembrane proteins"/>
    <property type="match status" value="1"/>
</dbReference>
<evidence type="ECO:0000256" key="7">
    <source>
        <dbReference type="ARBA" id="ARBA00023170"/>
    </source>
</evidence>
<dbReference type="InterPro" id="IPR050125">
    <property type="entry name" value="GPCR_opsins"/>
</dbReference>
<dbReference type="STRING" id="48709.A0A1D2MYB8"/>
<keyword evidence="9" id="KW-0844">Vision</keyword>
<dbReference type="GO" id="GO:0007601">
    <property type="term" value="P:visual perception"/>
    <property type="evidence" value="ECO:0007669"/>
    <property type="project" value="UniProtKB-KW"/>
</dbReference>
<evidence type="ECO:0000256" key="6">
    <source>
        <dbReference type="ARBA" id="ARBA00023136"/>
    </source>
</evidence>
<dbReference type="PRINTS" id="PR00237">
    <property type="entry name" value="GPCRRHODOPSN"/>
</dbReference>
<dbReference type="SUPFAM" id="SSF81321">
    <property type="entry name" value="Family A G protein-coupled receptor-like"/>
    <property type="match status" value="1"/>
</dbReference>
<evidence type="ECO:0000256" key="8">
    <source>
        <dbReference type="ARBA" id="ARBA00023224"/>
    </source>
</evidence>
<sequence>MSLTSVVGNGCILFVFCFRRRRLSPAEVFLVNLGIADILLSIASYPLTMISSFKHRWDFEELGCTLYAFVCYFLGLASIFSITGIALIRYMKTCTPVKGTCYE</sequence>
<dbReference type="GO" id="GO:0004930">
    <property type="term" value="F:G protein-coupled receptor activity"/>
    <property type="evidence" value="ECO:0007669"/>
    <property type="project" value="UniProtKB-KW"/>
</dbReference>
<evidence type="ECO:0000256" key="9">
    <source>
        <dbReference type="ARBA" id="ARBA00023305"/>
    </source>
</evidence>
<keyword evidence="5" id="KW-0297">G-protein coupled receptor</keyword>
<dbReference type="Pfam" id="PF00001">
    <property type="entry name" value="7tm_1"/>
    <property type="match status" value="1"/>
</dbReference>
<protein>
    <submittedName>
        <fullName evidence="12">Opsin-5</fullName>
    </submittedName>
</protein>
<evidence type="ECO:0000256" key="5">
    <source>
        <dbReference type="ARBA" id="ARBA00023040"/>
    </source>
</evidence>
<evidence type="ECO:0000256" key="3">
    <source>
        <dbReference type="ARBA" id="ARBA00022692"/>
    </source>
</evidence>
<comment type="subcellular location">
    <subcellularLocation>
        <location evidence="1">Membrane</location>
        <topology evidence="1">Multi-pass membrane protein</topology>
    </subcellularLocation>
</comment>
<dbReference type="InterPro" id="IPR000276">
    <property type="entry name" value="GPCR_Rhodpsn"/>
</dbReference>
<keyword evidence="6 10" id="KW-0472">Membrane</keyword>
<keyword evidence="4 10" id="KW-1133">Transmembrane helix</keyword>
<feature type="transmembrane region" description="Helical" evidence="10">
    <location>
        <begin position="28"/>
        <end position="47"/>
    </location>
</feature>
<feature type="transmembrane region" description="Helical" evidence="10">
    <location>
        <begin position="67"/>
        <end position="88"/>
    </location>
</feature>
<keyword evidence="7" id="KW-0675">Receptor</keyword>
<dbReference type="Proteomes" id="UP000094527">
    <property type="component" value="Unassembled WGS sequence"/>
</dbReference>
<comment type="caution">
    <text evidence="12">The sequence shown here is derived from an EMBL/GenBank/DDBJ whole genome shotgun (WGS) entry which is preliminary data.</text>
</comment>
<dbReference type="OMA" id="HAYLLTH"/>
<evidence type="ECO:0000256" key="4">
    <source>
        <dbReference type="ARBA" id="ARBA00022989"/>
    </source>
</evidence>
<evidence type="ECO:0000313" key="12">
    <source>
        <dbReference type="EMBL" id="ODM98000.1"/>
    </source>
</evidence>
<keyword evidence="8" id="KW-0807">Transducer</keyword>
<feature type="domain" description="G-protein coupled receptors family 1 profile" evidence="11">
    <location>
        <begin position="8"/>
        <end position="103"/>
    </location>
</feature>
<comment type="similarity">
    <text evidence="2">Belongs to the G-protein coupled receptor 1 family.</text>
</comment>
<keyword evidence="13" id="KW-1185">Reference proteome</keyword>
<evidence type="ECO:0000259" key="11">
    <source>
        <dbReference type="PROSITE" id="PS50262"/>
    </source>
</evidence>
<dbReference type="AlphaFoldDB" id="A0A1D2MYB8"/>
<dbReference type="OrthoDB" id="5981855at2759"/>
<evidence type="ECO:0000313" key="13">
    <source>
        <dbReference type="Proteomes" id="UP000094527"/>
    </source>
</evidence>
<evidence type="ECO:0000256" key="1">
    <source>
        <dbReference type="ARBA" id="ARBA00004141"/>
    </source>
</evidence>
<name>A0A1D2MYB8_ORCCI</name>
<dbReference type="PANTHER" id="PTHR24240">
    <property type="entry name" value="OPSIN"/>
    <property type="match status" value="1"/>
</dbReference>